<keyword evidence="3" id="KW-0810">Translation regulation</keyword>
<evidence type="ECO:0000313" key="8">
    <source>
        <dbReference type="Proteomes" id="UP001231189"/>
    </source>
</evidence>
<evidence type="ECO:0000256" key="5">
    <source>
        <dbReference type="ARBA" id="ARBA00030245"/>
    </source>
</evidence>
<sequence>MAASKDAEMEEAEIGAAAAAAGDDSAGAAHMHAADSQPLKHAWAFWLGNAQEHSGSRGSTIHTFSTIDYFWSLYNSILHPSKLGVGADLYCLKNKIQPKWEDPISSNGGEWTISVGRGKSDTLWLHTLLALIGQKFEYDDEICGAVLSVRVKEEVIGIWTKDAVNEFAQLSISKQWKEFLDYNNSIEFIIHDSGTAAVQCWSSKFPEDPLDIIYNRVPGPLSRVRFAAVCRSWCATAKRHPAPLALPWLLLSPRDSNRVKRLYCLEDNQIMRIPLPTGLVNHWIVNLFSGFEIALSEKQKWIPSSGRLCQPILWKIIFSEPPTSSDCILATITDHSSVALCRIGCPDGGWTTHGINLADIAFCNGELYGLTRREWKLVKFETSVNEEGAPVVTAIDQLLVTMENQQPHHVWLNNMDVSYIFELNGKLAMAARFPWSPNHSPFFKVFELVDNDTVVGMAPGTYKWAEVTSLGDFALFLGPNCSMAVHVPEDRHGGVQRNRIYYTHCRCIEQQDVLQEGGLVFLARSNDSGYPVYLREDEHDGVEMIRAVGYYVRGGPIPPMWLLPPDL</sequence>
<dbReference type="AlphaFoldDB" id="A0AAD8WHE3"/>
<dbReference type="EMBL" id="JAUUTY010000003">
    <property type="protein sequence ID" value="KAK1662394.1"/>
    <property type="molecule type" value="Genomic_DNA"/>
</dbReference>
<accession>A0AAD8WHE3</accession>
<protein>
    <recommendedName>
        <fullName evidence="5">mRNA cap-binding protein</fullName>
    </recommendedName>
</protein>
<keyword evidence="2" id="KW-0396">Initiation factor</keyword>
<proteinExistence type="inferred from homology"/>
<dbReference type="Proteomes" id="UP001231189">
    <property type="component" value="Unassembled WGS sequence"/>
</dbReference>
<evidence type="ECO:0000256" key="2">
    <source>
        <dbReference type="ARBA" id="ARBA00022540"/>
    </source>
</evidence>
<dbReference type="PANTHER" id="PTHR33110">
    <property type="entry name" value="F-BOX/KELCH-REPEAT PROTEIN-RELATED"/>
    <property type="match status" value="1"/>
</dbReference>
<feature type="domain" description="KIB1-4 beta-propeller" evidence="6">
    <location>
        <begin position="283"/>
        <end position="509"/>
    </location>
</feature>
<dbReference type="InterPro" id="IPR023398">
    <property type="entry name" value="TIF_eIF4e-like"/>
</dbReference>
<name>A0AAD8WHE3_LOLMU</name>
<keyword evidence="8" id="KW-1185">Reference proteome</keyword>
<organism evidence="7 8">
    <name type="scientific">Lolium multiflorum</name>
    <name type="common">Italian ryegrass</name>
    <name type="synonym">Lolium perenne subsp. multiflorum</name>
    <dbReference type="NCBI Taxonomy" id="4521"/>
    <lineage>
        <taxon>Eukaryota</taxon>
        <taxon>Viridiplantae</taxon>
        <taxon>Streptophyta</taxon>
        <taxon>Embryophyta</taxon>
        <taxon>Tracheophyta</taxon>
        <taxon>Spermatophyta</taxon>
        <taxon>Magnoliopsida</taxon>
        <taxon>Liliopsida</taxon>
        <taxon>Poales</taxon>
        <taxon>Poaceae</taxon>
        <taxon>BOP clade</taxon>
        <taxon>Pooideae</taxon>
        <taxon>Poodae</taxon>
        <taxon>Poeae</taxon>
        <taxon>Poeae Chloroplast Group 2 (Poeae type)</taxon>
        <taxon>Loliodinae</taxon>
        <taxon>Loliinae</taxon>
        <taxon>Lolium</taxon>
    </lineage>
</organism>
<comment type="similarity">
    <text evidence="1">Belongs to the eukaryotic initiation factor 4E family.</text>
</comment>
<dbReference type="PANTHER" id="PTHR33110:SF104">
    <property type="entry name" value="MRNA CAP-BINDING PROTEIN"/>
    <property type="match status" value="1"/>
</dbReference>
<dbReference type="GO" id="GO:0003743">
    <property type="term" value="F:translation initiation factor activity"/>
    <property type="evidence" value="ECO:0007669"/>
    <property type="project" value="UniProtKB-KW"/>
</dbReference>
<evidence type="ECO:0000256" key="1">
    <source>
        <dbReference type="ARBA" id="ARBA00009860"/>
    </source>
</evidence>
<evidence type="ECO:0000313" key="7">
    <source>
        <dbReference type="EMBL" id="KAK1662394.1"/>
    </source>
</evidence>
<dbReference type="GO" id="GO:0003723">
    <property type="term" value="F:RNA binding"/>
    <property type="evidence" value="ECO:0007669"/>
    <property type="project" value="InterPro"/>
</dbReference>
<keyword evidence="4" id="KW-0648">Protein biosynthesis</keyword>
<dbReference type="GO" id="GO:0006417">
    <property type="term" value="P:regulation of translation"/>
    <property type="evidence" value="ECO:0007669"/>
    <property type="project" value="UniProtKB-KW"/>
</dbReference>
<dbReference type="InterPro" id="IPR001040">
    <property type="entry name" value="TIF_eIF_4E"/>
</dbReference>
<dbReference type="SUPFAM" id="SSF55418">
    <property type="entry name" value="eIF4e-like"/>
    <property type="match status" value="1"/>
</dbReference>
<reference evidence="7" key="1">
    <citation type="submission" date="2023-07" db="EMBL/GenBank/DDBJ databases">
        <title>A chromosome-level genome assembly of Lolium multiflorum.</title>
        <authorList>
            <person name="Chen Y."/>
            <person name="Copetti D."/>
            <person name="Kolliker R."/>
            <person name="Studer B."/>
        </authorList>
    </citation>
    <scope>NUCLEOTIDE SEQUENCE</scope>
    <source>
        <strain evidence="7">02402/16</strain>
        <tissue evidence="7">Leaf</tissue>
    </source>
</reference>
<dbReference type="Gene3D" id="3.30.760.10">
    <property type="entry name" value="RNA Cap, Translation Initiation Factor Eif4e"/>
    <property type="match status" value="1"/>
</dbReference>
<dbReference type="Pfam" id="PF01652">
    <property type="entry name" value="IF4E"/>
    <property type="match status" value="1"/>
</dbReference>
<evidence type="ECO:0000259" key="6">
    <source>
        <dbReference type="Pfam" id="PF03478"/>
    </source>
</evidence>
<comment type="caution">
    <text evidence="7">The sequence shown here is derived from an EMBL/GenBank/DDBJ whole genome shotgun (WGS) entry which is preliminary data.</text>
</comment>
<evidence type="ECO:0000256" key="3">
    <source>
        <dbReference type="ARBA" id="ARBA00022845"/>
    </source>
</evidence>
<dbReference type="InterPro" id="IPR005174">
    <property type="entry name" value="KIB1-4_b-propeller"/>
</dbReference>
<gene>
    <name evidence="7" type="ORF">QYE76_050553</name>
</gene>
<evidence type="ECO:0000256" key="4">
    <source>
        <dbReference type="ARBA" id="ARBA00022917"/>
    </source>
</evidence>
<dbReference type="Pfam" id="PF03478">
    <property type="entry name" value="Beta-prop_KIB1-4"/>
    <property type="match status" value="1"/>
</dbReference>